<organism evidence="9 10">
    <name type="scientific">Coccomyxa subellipsoidea</name>
    <dbReference type="NCBI Taxonomy" id="248742"/>
    <lineage>
        <taxon>Eukaryota</taxon>
        <taxon>Viridiplantae</taxon>
        <taxon>Chlorophyta</taxon>
        <taxon>core chlorophytes</taxon>
        <taxon>Trebouxiophyceae</taxon>
        <taxon>Trebouxiophyceae incertae sedis</taxon>
        <taxon>Coccomyxaceae</taxon>
        <taxon>Coccomyxa</taxon>
    </lineage>
</organism>
<keyword evidence="3" id="KW-0489">Methyltransferase</keyword>
<protein>
    <recommendedName>
        <fullName evidence="5">phosphoethanolamine N-methyltransferase</fullName>
        <ecNumber evidence="5">2.1.1.103</ecNumber>
    </recommendedName>
</protein>
<dbReference type="EMBL" id="JALJOT010000015">
    <property type="protein sequence ID" value="KAK9902617.1"/>
    <property type="molecule type" value="Genomic_DNA"/>
</dbReference>
<evidence type="ECO:0000313" key="9">
    <source>
        <dbReference type="EMBL" id="KAK9902617.1"/>
    </source>
</evidence>
<evidence type="ECO:0000256" key="2">
    <source>
        <dbReference type="ARBA" id="ARBA00005189"/>
    </source>
</evidence>
<evidence type="ECO:0000256" key="5">
    <source>
        <dbReference type="ARBA" id="ARBA00035674"/>
    </source>
</evidence>
<dbReference type="PANTHER" id="PTHR44307">
    <property type="entry name" value="PHOSPHOETHANOLAMINE METHYLTRANSFERASE"/>
    <property type="match status" value="1"/>
</dbReference>
<reference evidence="9 10" key="1">
    <citation type="journal article" date="2024" name="Nat. Commun.">
        <title>Phylogenomics reveals the evolutionary origins of lichenization in chlorophyte algae.</title>
        <authorList>
            <person name="Puginier C."/>
            <person name="Libourel C."/>
            <person name="Otte J."/>
            <person name="Skaloud P."/>
            <person name="Haon M."/>
            <person name="Grisel S."/>
            <person name="Petersen M."/>
            <person name="Berrin J.G."/>
            <person name="Delaux P.M."/>
            <person name="Dal Grande F."/>
            <person name="Keller J."/>
        </authorList>
    </citation>
    <scope>NUCLEOTIDE SEQUENCE [LARGE SCALE GENOMIC DNA]</scope>
    <source>
        <strain evidence="9 10">SAG 216-7</strain>
    </source>
</reference>
<dbReference type="InterPro" id="IPR008983">
    <property type="entry name" value="Tumour_necrosis_fac-like_dom"/>
</dbReference>
<dbReference type="Gene3D" id="3.40.50.150">
    <property type="entry name" value="Vaccinia Virus protein VP39"/>
    <property type="match status" value="1"/>
</dbReference>
<sequence>MALSLAGFTGPTGATGKAGATGATGTFQGAFLSAGYSPTNNPQGGGTPPQQYYITPYGNANDDNLVPFCQGVTDSSNTIGANAYNNVPQCPTTPCPQYTFKCPVYFTVPTTGDYSVFYDISSNDQASLSPRCAYYILATSGINFVYPNGPNAPGYQNQPLSSQGYSSATVAGIPTSYVQCSSTAVFHLAAGDRIQVVNNLPVQVLAQYAQITIKQERGKGYDVNNNFHPPLCVYLVHLAGISPGFAVLDVATGTGSVAFAAADVVGPSGRVLGVDITDAMLTQAKAKADKTGAANVDFLLADAEAVYFPEHSFDLILCSNGMTYLQDIPAAVEKFHSWLKPGGKLCFNNPQAPMILLTATLISVCAEKFGVAPMDASAALGSESRICAVLEAAGFKSIQVTGTQEVKVFSDATPEQFALSIFEMMERFPAAPLSKLLSQQQIDELRADYMLAAVAQAEAMPKEEGGVVNNLVMLWAVAIA</sequence>
<keyword evidence="10" id="KW-1185">Reference proteome</keyword>
<comment type="catalytic activity">
    <reaction evidence="6">
        <text>N,N-dimethylethanolamine phosphate + S-adenosyl-L-methionine = phosphocholine + S-adenosyl-L-homocysteine + H(+)</text>
        <dbReference type="Rhea" id="RHEA:25325"/>
        <dbReference type="ChEBI" id="CHEBI:15378"/>
        <dbReference type="ChEBI" id="CHEBI:57856"/>
        <dbReference type="ChEBI" id="CHEBI:58641"/>
        <dbReference type="ChEBI" id="CHEBI:59789"/>
        <dbReference type="ChEBI" id="CHEBI:295975"/>
        <dbReference type="EC" id="2.1.1.103"/>
    </reaction>
    <physiologicalReaction direction="left-to-right" evidence="6">
        <dbReference type="Rhea" id="RHEA:25326"/>
    </physiologicalReaction>
</comment>
<comment type="catalytic activity">
    <reaction evidence="7">
        <text>N-methylethanolamine phosphate + S-adenosyl-L-methionine = N,N-dimethylethanolamine phosphate + S-adenosyl-L-homocysteine + H(+)</text>
        <dbReference type="Rhea" id="RHEA:25321"/>
        <dbReference type="ChEBI" id="CHEBI:15378"/>
        <dbReference type="ChEBI" id="CHEBI:57781"/>
        <dbReference type="ChEBI" id="CHEBI:57856"/>
        <dbReference type="ChEBI" id="CHEBI:58641"/>
        <dbReference type="ChEBI" id="CHEBI:59789"/>
        <dbReference type="EC" id="2.1.1.103"/>
    </reaction>
    <physiologicalReaction direction="left-to-right" evidence="7">
        <dbReference type="Rhea" id="RHEA:25322"/>
    </physiologicalReaction>
</comment>
<dbReference type="Pfam" id="PF13847">
    <property type="entry name" value="Methyltransf_31"/>
    <property type="match status" value="1"/>
</dbReference>
<evidence type="ECO:0000256" key="7">
    <source>
        <dbReference type="ARBA" id="ARBA00047841"/>
    </source>
</evidence>
<dbReference type="InterPro" id="IPR004033">
    <property type="entry name" value="UbiE/COQ5_MeTrFase"/>
</dbReference>
<comment type="pathway">
    <text evidence="2">Lipid metabolism.</text>
</comment>
<name>A0ABR2YCY6_9CHLO</name>
<dbReference type="InterPro" id="IPR025714">
    <property type="entry name" value="Methyltranfer_dom"/>
</dbReference>
<comment type="caution">
    <text evidence="9">The sequence shown here is derived from an EMBL/GenBank/DDBJ whole genome shotgun (WGS) entry which is preliminary data.</text>
</comment>
<proteinExistence type="predicted"/>
<dbReference type="InterPro" id="IPR029063">
    <property type="entry name" value="SAM-dependent_MTases_sf"/>
</dbReference>
<dbReference type="Proteomes" id="UP001491310">
    <property type="component" value="Unassembled WGS sequence"/>
</dbReference>
<evidence type="ECO:0000256" key="3">
    <source>
        <dbReference type="ARBA" id="ARBA00022603"/>
    </source>
</evidence>
<feature type="domain" description="Methyltransferase" evidence="8">
    <location>
        <begin position="242"/>
        <end position="351"/>
    </location>
</feature>
<dbReference type="SUPFAM" id="SSF53335">
    <property type="entry name" value="S-adenosyl-L-methionine-dependent methyltransferases"/>
    <property type="match status" value="1"/>
</dbReference>
<evidence type="ECO:0000313" key="10">
    <source>
        <dbReference type="Proteomes" id="UP001491310"/>
    </source>
</evidence>
<dbReference type="CDD" id="cd02440">
    <property type="entry name" value="AdoMet_MTases"/>
    <property type="match status" value="1"/>
</dbReference>
<evidence type="ECO:0000256" key="1">
    <source>
        <dbReference type="ARBA" id="ARBA00004969"/>
    </source>
</evidence>
<gene>
    <name evidence="9" type="ORF">WJX75_000217</name>
</gene>
<evidence type="ECO:0000259" key="8">
    <source>
        <dbReference type="Pfam" id="PF13847"/>
    </source>
</evidence>
<evidence type="ECO:0000256" key="6">
    <source>
        <dbReference type="ARBA" id="ARBA00047619"/>
    </source>
</evidence>
<dbReference type="EC" id="2.1.1.103" evidence="5"/>
<evidence type="ECO:0000256" key="4">
    <source>
        <dbReference type="ARBA" id="ARBA00022679"/>
    </source>
</evidence>
<comment type="pathway">
    <text evidence="1">Phospholipid metabolism; phosphatidylcholine biosynthesis.</text>
</comment>
<dbReference type="PANTHER" id="PTHR44307:SF2">
    <property type="entry name" value="PHOSPHOETHANOLAMINE METHYLTRANSFERASE ISOFORM X1"/>
    <property type="match status" value="1"/>
</dbReference>
<dbReference type="SUPFAM" id="SSF49842">
    <property type="entry name" value="TNF-like"/>
    <property type="match status" value="1"/>
</dbReference>
<accession>A0ABR2YCY6</accession>
<keyword evidence="4" id="KW-0808">Transferase</keyword>
<dbReference type="PROSITE" id="PS51608">
    <property type="entry name" value="SAM_MT_UBIE"/>
    <property type="match status" value="1"/>
</dbReference>